<dbReference type="STRING" id="240176.A8NA51"/>
<dbReference type="InterPro" id="IPR004886">
    <property type="entry name" value="Glucanosyltransferase"/>
</dbReference>
<evidence type="ECO:0000256" key="5">
    <source>
        <dbReference type="ARBA" id="ARBA00022729"/>
    </source>
</evidence>
<evidence type="ECO:0000256" key="10">
    <source>
        <dbReference type="RuleBase" id="RU361209"/>
    </source>
</evidence>
<reference evidence="13 14" key="1">
    <citation type="journal article" date="2010" name="Proc. Natl. Acad. Sci. U.S.A.">
        <title>Insights into evolution of multicellular fungi from the assembled chromosomes of the mushroom Coprinopsis cinerea (Coprinus cinereus).</title>
        <authorList>
            <person name="Stajich J.E."/>
            <person name="Wilke S.K."/>
            <person name="Ahren D."/>
            <person name="Au C.H."/>
            <person name="Birren B.W."/>
            <person name="Borodovsky M."/>
            <person name="Burns C."/>
            <person name="Canback B."/>
            <person name="Casselton L.A."/>
            <person name="Cheng C.K."/>
            <person name="Deng J."/>
            <person name="Dietrich F.S."/>
            <person name="Fargo D.C."/>
            <person name="Farman M.L."/>
            <person name="Gathman A.C."/>
            <person name="Goldberg J."/>
            <person name="Guigo R."/>
            <person name="Hoegger P.J."/>
            <person name="Hooker J.B."/>
            <person name="Huggins A."/>
            <person name="James T.Y."/>
            <person name="Kamada T."/>
            <person name="Kilaru S."/>
            <person name="Kodira C."/>
            <person name="Kues U."/>
            <person name="Kupfer D."/>
            <person name="Kwan H.S."/>
            <person name="Lomsadze A."/>
            <person name="Li W."/>
            <person name="Lilly W.W."/>
            <person name="Ma L.J."/>
            <person name="Mackey A.J."/>
            <person name="Manning G."/>
            <person name="Martin F."/>
            <person name="Muraguchi H."/>
            <person name="Natvig D.O."/>
            <person name="Palmerini H."/>
            <person name="Ramesh M.A."/>
            <person name="Rehmeyer C.J."/>
            <person name="Roe B.A."/>
            <person name="Shenoy N."/>
            <person name="Stanke M."/>
            <person name="Ter-Hovhannisyan V."/>
            <person name="Tunlid A."/>
            <person name="Velagapudi R."/>
            <person name="Vision T.J."/>
            <person name="Zeng Q."/>
            <person name="Zolan M.E."/>
            <person name="Pukkila P.J."/>
        </authorList>
    </citation>
    <scope>NUCLEOTIDE SEQUENCE [LARGE SCALE GENOMIC DNA]</scope>
    <source>
        <strain evidence="14">Okayama-7 / 130 / ATCC MYA-4618 / FGSC 9003</strain>
    </source>
</reference>
<dbReference type="OMA" id="QDHTECM"/>
<dbReference type="EMBL" id="AACS02000007">
    <property type="protein sequence ID" value="EAU90116.1"/>
    <property type="molecule type" value="Genomic_DNA"/>
</dbReference>
<feature type="signal peptide" evidence="10">
    <location>
        <begin position="1"/>
        <end position="20"/>
    </location>
</feature>
<dbReference type="GO" id="GO:0098552">
    <property type="term" value="C:side of membrane"/>
    <property type="evidence" value="ECO:0007669"/>
    <property type="project" value="UniProtKB-KW"/>
</dbReference>
<dbReference type="GO" id="GO:0071970">
    <property type="term" value="P:fungal-type cell wall (1-&gt;3)-beta-D-glucan biosynthetic process"/>
    <property type="evidence" value="ECO:0007669"/>
    <property type="project" value="TreeGrafter"/>
</dbReference>
<keyword evidence="9 10" id="KW-0449">Lipoprotein</keyword>
<dbReference type="GeneID" id="6008173"/>
<evidence type="ECO:0000256" key="8">
    <source>
        <dbReference type="ARBA" id="ARBA00023180"/>
    </source>
</evidence>
<dbReference type="GO" id="GO:0042124">
    <property type="term" value="F:1,3-beta-glucanosyltransferase activity"/>
    <property type="evidence" value="ECO:0007669"/>
    <property type="project" value="TreeGrafter"/>
</dbReference>
<dbReference type="Gene3D" id="3.20.20.80">
    <property type="entry name" value="Glycosidases"/>
    <property type="match status" value="1"/>
</dbReference>
<dbReference type="PANTHER" id="PTHR31468">
    <property type="entry name" value="1,3-BETA-GLUCANOSYLTRANSFERASE GAS1"/>
    <property type="match status" value="1"/>
</dbReference>
<dbReference type="VEuPathDB" id="FungiDB:CC1G_12227"/>
<evidence type="ECO:0000256" key="2">
    <source>
        <dbReference type="ARBA" id="ARBA00004589"/>
    </source>
</evidence>
<dbReference type="InterPro" id="IPR012946">
    <property type="entry name" value="X8"/>
</dbReference>
<dbReference type="InParanoid" id="A8NA51"/>
<comment type="subcellular location">
    <subcellularLocation>
        <location evidence="1">Cell envelope</location>
    </subcellularLocation>
    <subcellularLocation>
        <location evidence="10">Cell membrane</location>
        <topology evidence="10">Lipid-anchor</topology>
        <topology evidence="10">GPI-anchor</topology>
    </subcellularLocation>
    <subcellularLocation>
        <location evidence="2">Membrane</location>
        <topology evidence="2">Lipid-anchor</topology>
        <topology evidence="2">GPI-anchor</topology>
    </subcellularLocation>
</comment>
<evidence type="ECO:0000256" key="7">
    <source>
        <dbReference type="ARBA" id="ARBA00023157"/>
    </source>
</evidence>
<dbReference type="PANTHER" id="PTHR31468:SF2">
    <property type="entry name" value="1,3-BETA-GLUCANOSYLTRANSFERASE GAS1"/>
    <property type="match status" value="1"/>
</dbReference>
<name>A8NA51_COPC7</name>
<dbReference type="GO" id="GO:0005886">
    <property type="term" value="C:plasma membrane"/>
    <property type="evidence" value="ECO:0007669"/>
    <property type="project" value="UniProtKB-SubCell"/>
</dbReference>
<keyword evidence="4 10" id="KW-0336">GPI-anchor</keyword>
<keyword evidence="7" id="KW-1015">Disulfide bond</keyword>
<proteinExistence type="inferred from homology"/>
<dbReference type="OrthoDB" id="421038at2759"/>
<dbReference type="SUPFAM" id="SSF51445">
    <property type="entry name" value="(Trans)glycosidases"/>
    <property type="match status" value="1"/>
</dbReference>
<evidence type="ECO:0000256" key="9">
    <source>
        <dbReference type="ARBA" id="ARBA00023288"/>
    </source>
</evidence>
<dbReference type="Pfam" id="PF07983">
    <property type="entry name" value="X8"/>
    <property type="match status" value="1"/>
</dbReference>
<dbReference type="SMART" id="SM00768">
    <property type="entry name" value="X8"/>
    <property type="match status" value="1"/>
</dbReference>
<comment type="function">
    <text evidence="10">Splits internally a 1,3-beta-glucan molecule and transfers the newly generated reducing end (the donor) to the non-reducing end of another 1,3-beta-glucan molecule (the acceptor) forming a 1,3-beta linkage, resulting in the elongation of 1,3-beta-glucan chains in the cell wall.</text>
</comment>
<evidence type="ECO:0000256" key="4">
    <source>
        <dbReference type="ARBA" id="ARBA00022622"/>
    </source>
</evidence>
<dbReference type="Proteomes" id="UP000001861">
    <property type="component" value="Unassembled WGS sequence"/>
</dbReference>
<keyword evidence="8" id="KW-0325">Glycoprotein</keyword>
<keyword evidence="5 10" id="KW-0732">Signal</keyword>
<evidence type="ECO:0000256" key="6">
    <source>
        <dbReference type="ARBA" id="ARBA00023136"/>
    </source>
</evidence>
<keyword evidence="14" id="KW-1185">Reference proteome</keyword>
<evidence type="ECO:0000256" key="1">
    <source>
        <dbReference type="ARBA" id="ARBA00004196"/>
    </source>
</evidence>
<organism evidence="13 14">
    <name type="scientific">Coprinopsis cinerea (strain Okayama-7 / 130 / ATCC MYA-4618 / FGSC 9003)</name>
    <name type="common">Inky cap fungus</name>
    <name type="synonym">Hormographiella aspergillata</name>
    <dbReference type="NCBI Taxonomy" id="240176"/>
    <lineage>
        <taxon>Eukaryota</taxon>
        <taxon>Fungi</taxon>
        <taxon>Dikarya</taxon>
        <taxon>Basidiomycota</taxon>
        <taxon>Agaricomycotina</taxon>
        <taxon>Agaricomycetes</taxon>
        <taxon>Agaricomycetidae</taxon>
        <taxon>Agaricales</taxon>
        <taxon>Agaricineae</taxon>
        <taxon>Psathyrellaceae</taxon>
        <taxon>Coprinopsis</taxon>
    </lineage>
</organism>
<gene>
    <name evidence="13" type="ORF">CC1G_12227</name>
</gene>
<dbReference type="FunCoup" id="A8NA51">
    <property type="interactions" value="72"/>
</dbReference>
<evidence type="ECO:0000256" key="3">
    <source>
        <dbReference type="ARBA" id="ARBA00007528"/>
    </source>
</evidence>
<feature type="compositionally biased region" description="Gly residues" evidence="11">
    <location>
        <begin position="495"/>
        <end position="506"/>
    </location>
</feature>
<comment type="caution">
    <text evidence="13">The sequence shown here is derived from an EMBL/GenBank/DDBJ whole genome shotgun (WGS) entry which is preliminary data.</text>
</comment>
<evidence type="ECO:0000256" key="11">
    <source>
        <dbReference type="SAM" id="MobiDB-lite"/>
    </source>
</evidence>
<accession>A8NA51</accession>
<sequence>MLVSLRAFAALVALISHVAAIPKVTRTGRYLYQEDGTRFYIKGIGYQVQGEVHDHEDNDFDEPATFEDPLADPDACRRDVPHLTGAGINTLRVYSVDSSLNHDECMNLFSEAGIYTIIDLSTPLNGSIDRIAPDWSTNLLDAYTRTIDAFEKYDNVIAYNVGNEVVTGTTPQAAPYIKAAARDTKAYLKSINSDRLVGYAAINGAPDFRHALATFLTCGSEETSIDLYGLNEYSWCGDSSIQASGYGTLVTEFADYNVAAYFSEYGCNAVTPRIWSEVDALFSSPMSDVWSGGIAFSYFPARSAAGEFGMVTISGSTVTESTEFENLKERYNAVTGPNEPSRDSASASTYPTCAATYPGASTDLPATPNEAACTCLQNALSCRFTPTVADYSDINGELLNVGCSLLGEAGGSCDEIGGNGTTGTYGRLAGCDPLVKLSYVMSQYYESQDRNPQACSFSGNGTVNDAASPTESAEALASSCISNPDATFVPPRPSGTGGSSSGGGSGNNNNNDNDDDAGSANSLDISALVGVASMAVVGIASAAWSLL</sequence>
<dbReference type="Pfam" id="PF03198">
    <property type="entry name" value="Glyco_hydro_72"/>
    <property type="match status" value="1"/>
</dbReference>
<dbReference type="Gene3D" id="1.20.58.1040">
    <property type="match status" value="1"/>
</dbReference>
<dbReference type="eggNOG" id="ENOG502QPST">
    <property type="taxonomic scope" value="Eukaryota"/>
</dbReference>
<feature type="region of interest" description="Disordered" evidence="11">
    <location>
        <begin position="487"/>
        <end position="518"/>
    </location>
</feature>
<dbReference type="InterPro" id="IPR017853">
    <property type="entry name" value="GH"/>
</dbReference>
<feature type="domain" description="X8" evidence="12">
    <location>
        <begin position="380"/>
        <end position="482"/>
    </location>
</feature>
<comment type="similarity">
    <text evidence="3 10">Belongs to the glycosyl hydrolase 72 family.</text>
</comment>
<keyword evidence="6 10" id="KW-0472">Membrane</keyword>
<dbReference type="AlphaFoldDB" id="A8NA51"/>
<dbReference type="RefSeq" id="XP_001831707.1">
    <property type="nucleotide sequence ID" value="XM_001831655.2"/>
</dbReference>
<dbReference type="KEGG" id="cci:CC1G_12227"/>
<evidence type="ECO:0000313" key="13">
    <source>
        <dbReference type="EMBL" id="EAU90116.1"/>
    </source>
</evidence>
<dbReference type="EC" id="2.4.1.-" evidence="10"/>
<dbReference type="GO" id="GO:0031505">
    <property type="term" value="P:fungal-type cell wall organization"/>
    <property type="evidence" value="ECO:0007669"/>
    <property type="project" value="TreeGrafter"/>
</dbReference>
<feature type="chain" id="PRO_5005122017" description="1,3-beta-glucanosyltransferase" evidence="10">
    <location>
        <begin position="21"/>
        <end position="547"/>
    </location>
</feature>
<keyword evidence="10" id="KW-0808">Transferase</keyword>
<protein>
    <recommendedName>
        <fullName evidence="10">1,3-beta-glucanosyltransferase</fullName>
        <ecNumber evidence="10">2.4.1.-</ecNumber>
    </recommendedName>
</protein>
<evidence type="ECO:0000313" key="14">
    <source>
        <dbReference type="Proteomes" id="UP000001861"/>
    </source>
</evidence>
<dbReference type="SMR" id="A8NA51"/>
<evidence type="ECO:0000259" key="12">
    <source>
        <dbReference type="SMART" id="SM00768"/>
    </source>
</evidence>